<dbReference type="Gene3D" id="3.40.1550.10">
    <property type="entry name" value="CheC-like"/>
    <property type="match status" value="1"/>
</dbReference>
<dbReference type="EMBL" id="JAWDIQ010000002">
    <property type="protein sequence ID" value="MDY0409121.1"/>
    <property type="molecule type" value="Genomic_DNA"/>
</dbReference>
<evidence type="ECO:0000313" key="3">
    <source>
        <dbReference type="EMBL" id="MDY0409121.1"/>
    </source>
</evidence>
<keyword evidence="1" id="KW-0145">Chemotaxis</keyword>
<organism evidence="3 4">
    <name type="scientific">Paracerasibacillus soli</name>
    <dbReference type="NCBI Taxonomy" id="480284"/>
    <lineage>
        <taxon>Bacteria</taxon>
        <taxon>Bacillati</taxon>
        <taxon>Bacillota</taxon>
        <taxon>Bacilli</taxon>
        <taxon>Bacillales</taxon>
        <taxon>Bacillaceae</taxon>
        <taxon>Paracerasibacillus</taxon>
    </lineage>
</organism>
<keyword evidence="4" id="KW-1185">Reference proteome</keyword>
<evidence type="ECO:0000313" key="4">
    <source>
        <dbReference type="Proteomes" id="UP001275315"/>
    </source>
</evidence>
<dbReference type="PANTHER" id="PTHR39452">
    <property type="entry name" value="CHEY-P PHOSPHATASE CHEX"/>
    <property type="match status" value="1"/>
</dbReference>
<accession>A0ABU5CTC4</accession>
<evidence type="ECO:0000259" key="2">
    <source>
        <dbReference type="Pfam" id="PF13690"/>
    </source>
</evidence>
<dbReference type="PANTHER" id="PTHR39452:SF1">
    <property type="entry name" value="CHEY-P PHOSPHATASE CHEX"/>
    <property type="match status" value="1"/>
</dbReference>
<comment type="caution">
    <text evidence="3">The sequence shown here is derived from an EMBL/GenBank/DDBJ whole genome shotgun (WGS) entry which is preliminary data.</text>
</comment>
<dbReference type="RefSeq" id="WP_320379935.1">
    <property type="nucleotide sequence ID" value="NZ_JAWDIQ010000002.1"/>
</dbReference>
<dbReference type="Proteomes" id="UP001275315">
    <property type="component" value="Unassembled WGS sequence"/>
</dbReference>
<dbReference type="InterPro" id="IPR028976">
    <property type="entry name" value="CheC-like_sf"/>
</dbReference>
<name>A0ABU5CTC4_9BACI</name>
<dbReference type="Pfam" id="PF13690">
    <property type="entry name" value="CheX"/>
    <property type="match status" value="1"/>
</dbReference>
<evidence type="ECO:0000256" key="1">
    <source>
        <dbReference type="ARBA" id="ARBA00022500"/>
    </source>
</evidence>
<dbReference type="InterPro" id="IPR038756">
    <property type="entry name" value="CheX-like"/>
</dbReference>
<dbReference type="SUPFAM" id="SSF103039">
    <property type="entry name" value="CheC-like"/>
    <property type="match status" value="1"/>
</dbReference>
<protein>
    <submittedName>
        <fullName evidence="3">Chemotaxis protein CheX</fullName>
    </submittedName>
</protein>
<reference evidence="3 4" key="1">
    <citation type="submission" date="2023-10" db="EMBL/GenBank/DDBJ databases">
        <title>Virgibacillus soli CC-YMP-6 genome.</title>
        <authorList>
            <person name="Miliotis G."/>
            <person name="Sengupta P."/>
            <person name="Hameed A."/>
            <person name="Chuvochina M."/>
            <person name="Mcdonagh F."/>
            <person name="Simpson A.C."/>
            <person name="Singh N.K."/>
            <person name="Rekha P.D."/>
            <person name="Raman K."/>
            <person name="Hugenholtz P."/>
            <person name="Venkateswaran K."/>
        </authorList>
    </citation>
    <scope>NUCLEOTIDE SEQUENCE [LARGE SCALE GENOMIC DNA]</scope>
    <source>
        <strain evidence="3 4">CC-YMP-6</strain>
    </source>
</reference>
<proteinExistence type="predicted"/>
<dbReference type="CDD" id="cd17906">
    <property type="entry name" value="CheX"/>
    <property type="match status" value="1"/>
</dbReference>
<sequence>MTGSSSNRNKTITDLLNATYVSLKSVVPLPYQISKPALLGKSLLIEFGVLIGITGDIKGKLILGGEQAIFQTIGESMFGMALEGEMLTSFSGELGNMLAGNLATNIVKSGINTDITSPTIMDGQTSISGYKQALQLTALFEQAGDLNIYLLMD</sequence>
<dbReference type="InterPro" id="IPR028051">
    <property type="entry name" value="CheX-like_dom"/>
</dbReference>
<feature type="domain" description="Chemotaxis phosphatase CheX-like" evidence="2">
    <location>
        <begin position="48"/>
        <end position="126"/>
    </location>
</feature>
<gene>
    <name evidence="3" type="ORF">RWD45_11805</name>
</gene>